<dbReference type="InterPro" id="IPR022770">
    <property type="entry name" value="IucA/IucC-like_C"/>
</dbReference>
<protein>
    <submittedName>
        <fullName evidence="5">IucA/IucC family siderophore biosynthesis protein</fullName>
    </submittedName>
</protein>
<dbReference type="AlphaFoldDB" id="A0AAJ2L0V2"/>
<name>A0AAJ2L0V2_ALKPS</name>
<gene>
    <name evidence="5" type="ORF">RYX45_04815</name>
</gene>
<dbReference type="Proteomes" id="UP001285636">
    <property type="component" value="Unassembled WGS sequence"/>
</dbReference>
<evidence type="ECO:0000259" key="4">
    <source>
        <dbReference type="Pfam" id="PF06276"/>
    </source>
</evidence>
<evidence type="ECO:0000259" key="3">
    <source>
        <dbReference type="Pfam" id="PF04183"/>
    </source>
</evidence>
<dbReference type="GO" id="GO:0019290">
    <property type="term" value="P:siderophore biosynthetic process"/>
    <property type="evidence" value="ECO:0007669"/>
    <property type="project" value="InterPro"/>
</dbReference>
<dbReference type="Gene3D" id="1.10.510.40">
    <property type="match status" value="1"/>
</dbReference>
<organism evidence="5 6">
    <name type="scientific">Alkalihalophilus pseudofirmus</name>
    <name type="common">Bacillus pseudofirmus</name>
    <dbReference type="NCBI Taxonomy" id="79885"/>
    <lineage>
        <taxon>Bacteria</taxon>
        <taxon>Bacillati</taxon>
        <taxon>Bacillota</taxon>
        <taxon>Bacilli</taxon>
        <taxon>Bacillales</taxon>
        <taxon>Bacillaceae</taxon>
        <taxon>Alkalihalophilus</taxon>
    </lineage>
</organism>
<feature type="domain" description="Aerobactin siderophore biosynthesis IucA/IucC-like C-terminal" evidence="4">
    <location>
        <begin position="421"/>
        <end position="580"/>
    </location>
</feature>
<evidence type="ECO:0000256" key="1">
    <source>
        <dbReference type="ARBA" id="ARBA00004924"/>
    </source>
</evidence>
<dbReference type="PANTHER" id="PTHR34384:SF6">
    <property type="entry name" value="STAPHYLOFERRIN B SYNTHASE"/>
    <property type="match status" value="1"/>
</dbReference>
<evidence type="ECO:0000313" key="6">
    <source>
        <dbReference type="Proteomes" id="UP001285636"/>
    </source>
</evidence>
<reference evidence="5" key="1">
    <citation type="submission" date="2023-10" db="EMBL/GenBank/DDBJ databases">
        <title>Screening of Alkalihalophilus pseudofirmusBZ-TG-HK211 and Its Alleviation of Salt Stress on Rapeseed Growth.</title>
        <authorList>
            <person name="Zhao B."/>
            <person name="Guo T."/>
        </authorList>
    </citation>
    <scope>NUCLEOTIDE SEQUENCE</scope>
    <source>
        <strain evidence="5">BZ-TG-HK211</strain>
    </source>
</reference>
<dbReference type="InterPro" id="IPR007310">
    <property type="entry name" value="Aerobactin_biosyn_IucA/IucC_N"/>
</dbReference>
<dbReference type="GO" id="GO:0016881">
    <property type="term" value="F:acid-amino acid ligase activity"/>
    <property type="evidence" value="ECO:0007669"/>
    <property type="project" value="UniProtKB-ARBA"/>
</dbReference>
<comment type="pathway">
    <text evidence="1">Siderophore biosynthesis.</text>
</comment>
<dbReference type="Gene3D" id="3.30.310.280">
    <property type="match status" value="1"/>
</dbReference>
<comment type="caution">
    <text evidence="5">The sequence shown here is derived from an EMBL/GenBank/DDBJ whole genome shotgun (WGS) entry which is preliminary data.</text>
</comment>
<dbReference type="EMBL" id="JAWJAY010000001">
    <property type="protein sequence ID" value="MDV2884490.1"/>
    <property type="molecule type" value="Genomic_DNA"/>
</dbReference>
<dbReference type="InterPro" id="IPR037455">
    <property type="entry name" value="LucA/IucC-like"/>
</dbReference>
<dbReference type="Pfam" id="PF04183">
    <property type="entry name" value="IucA_IucC"/>
    <property type="match status" value="1"/>
</dbReference>
<dbReference type="Gene3D" id="6.10.250.3370">
    <property type="match status" value="1"/>
</dbReference>
<evidence type="ECO:0000256" key="2">
    <source>
        <dbReference type="ARBA" id="ARBA00007832"/>
    </source>
</evidence>
<feature type="domain" description="Aerobactin siderophore biosynthesis IucA/IucC N-terminal" evidence="3">
    <location>
        <begin position="149"/>
        <end position="398"/>
    </location>
</feature>
<comment type="similarity">
    <text evidence="2">Belongs to the IucA/IucC family.</text>
</comment>
<sequence length="609" mass="71278">MNTQTRIQDIVTEEVWTEAGRQLLTKMITEFMYEDMIHPTVVSEEEGAALYQLSLTKDNGKKAQYQFKAKKRLMDSYHVFPESITFLKDGEWIHAKDPIQFILDIQHDVGMNPVTTGHLIKEYHNTLLADAHILQKKKATTADELVDLDYAELEGEMEGHPWITYNKGRIGFNYNDYLSYAPEQKKKVQLSWIAAHRDHATFHSVSSIDYESMIRSELGEDNYQHFVQMIESEGVDASKYYLIPVHEWQWNEMIVYYFASEIAYKHIIYVGKSDDLYLPQQSIRTFVNRSAKHKHHVKLPMSILNTLVYRGLPGERTVVAPTITEYIHDIRDKDEFLNKECRIILPGEIASMNYEHPYFSKLTGAPYQYHEMLGTIWRESIYSFLDENEHAVTLASLLYIDDKKKPFVAALIERSGLTTKEWMKTLFDVVVQPLLHFLYKYGTVFSPHGQNTVVVLKNHIPHRLAMKDFVDDVNVSDEPLPELEHLPNELKPVLRSEGREGLCQFVFTGLFVCHFRYLADILDTYEYMDEEQFWLSLRNTIIDYQNRFPELKERFTLFDMLRPQFTKLCLNRNRMIDYGYEDDDDRPHASEYGKVQNPLHLAASKLAAF</sequence>
<evidence type="ECO:0000313" key="5">
    <source>
        <dbReference type="EMBL" id="MDV2884490.1"/>
    </source>
</evidence>
<dbReference type="RefSeq" id="WP_323465991.1">
    <property type="nucleotide sequence ID" value="NZ_CP144224.1"/>
</dbReference>
<dbReference type="PANTHER" id="PTHR34384">
    <property type="entry name" value="L-2,3-DIAMINOPROPANOATE--CITRATE LIGASE"/>
    <property type="match status" value="1"/>
</dbReference>
<proteinExistence type="inferred from homology"/>
<accession>A0AAJ2L0V2</accession>
<dbReference type="Pfam" id="PF06276">
    <property type="entry name" value="FhuF"/>
    <property type="match status" value="1"/>
</dbReference>